<evidence type="ECO:0000256" key="1">
    <source>
        <dbReference type="ARBA" id="ARBA00004651"/>
    </source>
</evidence>
<dbReference type="Proteomes" id="UP001202922">
    <property type="component" value="Unassembled WGS sequence"/>
</dbReference>
<evidence type="ECO:0000256" key="5">
    <source>
        <dbReference type="ARBA" id="ARBA00022989"/>
    </source>
</evidence>
<keyword evidence="11" id="KW-1185">Reference proteome</keyword>
<dbReference type="InterPro" id="IPR035906">
    <property type="entry name" value="MetI-like_sf"/>
</dbReference>
<name>A0ABS9U6Q7_9MICC</name>
<evidence type="ECO:0000256" key="7">
    <source>
        <dbReference type="RuleBase" id="RU363032"/>
    </source>
</evidence>
<evidence type="ECO:0000256" key="6">
    <source>
        <dbReference type="ARBA" id="ARBA00023136"/>
    </source>
</evidence>
<comment type="subcellular location">
    <subcellularLocation>
        <location evidence="1 7">Cell membrane</location>
        <topology evidence="1 7">Multi-pass membrane protein</topology>
    </subcellularLocation>
</comment>
<evidence type="ECO:0000313" key="10">
    <source>
        <dbReference type="EMBL" id="MCH6472383.1"/>
    </source>
</evidence>
<protein>
    <submittedName>
        <fullName evidence="10">Carbohydrate ABC transporter permease</fullName>
    </submittedName>
</protein>
<keyword evidence="2 7" id="KW-0813">Transport</keyword>
<sequence>MATVLRERTRRPVAADPKRRPRNGRRRVRPNYLAGIGGFVWLGVIIIPIYYIVITSIGRQSDFYTGNPLLPSSNPTLDSYRAVLDNDFLLYLGNSVVVTVASVVVTVGVSLMAAYAIVRSRARMVRLTFSLFLLGLAIPLQATIIPLYYMIGQAHLYDTLLALILPSIAFAIPITVLILVNFIRDIPAELFESMRVDGASHWRLFISLVVPLSRPAITTVTLYNALNVWNGFLFPLVLTQSADKRVLPLSLWTFQGQFSINVPAILAAVVLSTLPIFVLYVLGRRQLVAGLTAGFGK</sequence>
<evidence type="ECO:0000256" key="8">
    <source>
        <dbReference type="SAM" id="MobiDB-lite"/>
    </source>
</evidence>
<evidence type="ECO:0000256" key="2">
    <source>
        <dbReference type="ARBA" id="ARBA00022448"/>
    </source>
</evidence>
<comment type="caution">
    <text evidence="10">The sequence shown here is derived from an EMBL/GenBank/DDBJ whole genome shotgun (WGS) entry which is preliminary data.</text>
</comment>
<keyword evidence="6 7" id="KW-0472">Membrane</keyword>
<keyword evidence="4 7" id="KW-0812">Transmembrane</keyword>
<dbReference type="PROSITE" id="PS50928">
    <property type="entry name" value="ABC_TM1"/>
    <property type="match status" value="1"/>
</dbReference>
<organism evidence="10 11">
    <name type="scientific">Sinomonas terrae</name>
    <dbReference type="NCBI Taxonomy" id="2908838"/>
    <lineage>
        <taxon>Bacteria</taxon>
        <taxon>Bacillati</taxon>
        <taxon>Actinomycetota</taxon>
        <taxon>Actinomycetes</taxon>
        <taxon>Micrococcales</taxon>
        <taxon>Micrococcaceae</taxon>
        <taxon>Sinomonas</taxon>
    </lineage>
</organism>
<dbReference type="PANTHER" id="PTHR43744">
    <property type="entry name" value="ABC TRANSPORTER PERMEASE PROTEIN MG189-RELATED-RELATED"/>
    <property type="match status" value="1"/>
</dbReference>
<reference evidence="10 11" key="1">
    <citation type="submission" date="2022-03" db="EMBL/GenBank/DDBJ databases">
        <title>Sinomonas sp. isolated from a soil.</title>
        <authorList>
            <person name="Han J."/>
            <person name="Kim D.-U."/>
        </authorList>
    </citation>
    <scope>NUCLEOTIDE SEQUENCE [LARGE SCALE GENOMIC DNA]</scope>
    <source>
        <strain evidence="10 11">5-5</strain>
    </source>
</reference>
<dbReference type="Pfam" id="PF00528">
    <property type="entry name" value="BPD_transp_1"/>
    <property type="match status" value="1"/>
</dbReference>
<feature type="domain" description="ABC transmembrane type-1" evidence="9">
    <location>
        <begin position="92"/>
        <end position="283"/>
    </location>
</feature>
<keyword evidence="5 7" id="KW-1133">Transmembrane helix</keyword>
<evidence type="ECO:0000256" key="4">
    <source>
        <dbReference type="ARBA" id="ARBA00022692"/>
    </source>
</evidence>
<dbReference type="EMBL" id="JAKZBV010000002">
    <property type="protein sequence ID" value="MCH6472383.1"/>
    <property type="molecule type" value="Genomic_DNA"/>
</dbReference>
<feature type="transmembrane region" description="Helical" evidence="7">
    <location>
        <begin position="258"/>
        <end position="282"/>
    </location>
</feature>
<evidence type="ECO:0000256" key="3">
    <source>
        <dbReference type="ARBA" id="ARBA00022475"/>
    </source>
</evidence>
<gene>
    <name evidence="10" type="ORF">L0M17_20860</name>
</gene>
<dbReference type="Gene3D" id="1.10.3720.10">
    <property type="entry name" value="MetI-like"/>
    <property type="match status" value="1"/>
</dbReference>
<dbReference type="PANTHER" id="PTHR43744:SF12">
    <property type="entry name" value="ABC TRANSPORTER PERMEASE PROTEIN MG189-RELATED"/>
    <property type="match status" value="1"/>
</dbReference>
<proteinExistence type="inferred from homology"/>
<accession>A0ABS9U6Q7</accession>
<evidence type="ECO:0000313" key="11">
    <source>
        <dbReference type="Proteomes" id="UP001202922"/>
    </source>
</evidence>
<comment type="similarity">
    <text evidence="7">Belongs to the binding-protein-dependent transport system permease family.</text>
</comment>
<dbReference type="CDD" id="cd06261">
    <property type="entry name" value="TM_PBP2"/>
    <property type="match status" value="1"/>
</dbReference>
<feature type="region of interest" description="Disordered" evidence="8">
    <location>
        <begin position="1"/>
        <end position="24"/>
    </location>
</feature>
<feature type="transmembrane region" description="Helical" evidence="7">
    <location>
        <begin position="129"/>
        <end position="151"/>
    </location>
</feature>
<feature type="transmembrane region" description="Helical" evidence="7">
    <location>
        <begin position="32"/>
        <end position="53"/>
    </location>
</feature>
<evidence type="ECO:0000259" key="9">
    <source>
        <dbReference type="PROSITE" id="PS50928"/>
    </source>
</evidence>
<dbReference type="InterPro" id="IPR000515">
    <property type="entry name" value="MetI-like"/>
</dbReference>
<keyword evidence="3" id="KW-1003">Cell membrane</keyword>
<feature type="transmembrane region" description="Helical" evidence="7">
    <location>
        <begin position="163"/>
        <end position="183"/>
    </location>
</feature>
<dbReference type="SUPFAM" id="SSF161098">
    <property type="entry name" value="MetI-like"/>
    <property type="match status" value="1"/>
</dbReference>
<feature type="transmembrane region" description="Helical" evidence="7">
    <location>
        <begin position="204"/>
        <end position="226"/>
    </location>
</feature>
<dbReference type="RefSeq" id="WP_241056550.1">
    <property type="nucleotide sequence ID" value="NZ_JAKZBV010000002.1"/>
</dbReference>
<feature type="transmembrane region" description="Helical" evidence="7">
    <location>
        <begin position="88"/>
        <end position="117"/>
    </location>
</feature>